<dbReference type="EMBL" id="JBJQND010000019">
    <property type="protein sequence ID" value="KAL3832278.1"/>
    <property type="molecule type" value="Genomic_DNA"/>
</dbReference>
<evidence type="ECO:0000313" key="1">
    <source>
        <dbReference type="EMBL" id="KAL3832233.1"/>
    </source>
</evidence>
<dbReference type="Proteomes" id="UP001634394">
    <property type="component" value="Unassembled WGS sequence"/>
</dbReference>
<reference evidence="1 3" key="1">
    <citation type="submission" date="2024-11" db="EMBL/GenBank/DDBJ databases">
        <title>Chromosome-level genome assembly of the freshwater bivalve Anodonta woodiana.</title>
        <authorList>
            <person name="Chen X."/>
        </authorList>
    </citation>
    <scope>NUCLEOTIDE SEQUENCE [LARGE SCALE GENOMIC DNA]</scope>
    <source>
        <strain evidence="1">MN2024</strain>
        <tissue evidence="1">Gills</tissue>
    </source>
</reference>
<gene>
    <name evidence="1" type="ORF">ACJMK2_023893</name>
    <name evidence="2" type="ORF">ACJMK2_023936</name>
</gene>
<dbReference type="EMBL" id="JBJQND010000019">
    <property type="protein sequence ID" value="KAL3832233.1"/>
    <property type="molecule type" value="Genomic_DNA"/>
</dbReference>
<keyword evidence="3" id="KW-1185">Reference proteome</keyword>
<dbReference type="AlphaFoldDB" id="A0ABD3T7D3"/>
<evidence type="ECO:0000313" key="2">
    <source>
        <dbReference type="EMBL" id="KAL3832278.1"/>
    </source>
</evidence>
<evidence type="ECO:0000313" key="3">
    <source>
        <dbReference type="Proteomes" id="UP001634394"/>
    </source>
</evidence>
<sequence length="87" mass="9655">MAVNCSGQNNLDNDLLDVEGPVSEECHIKVATKVQFTLLRQAHRWYMDSICQGVNNAFAQLFSIHAFLNYGVMIQVLKKIVTGRGSG</sequence>
<proteinExistence type="predicted"/>
<name>A0ABD3T7D3_SINWO</name>
<accession>A0ABD3T7D3</accession>
<comment type="caution">
    <text evidence="1">The sequence shown here is derived from an EMBL/GenBank/DDBJ whole genome shotgun (WGS) entry which is preliminary data.</text>
</comment>
<protein>
    <submittedName>
        <fullName evidence="1">Uncharacterized protein</fullName>
    </submittedName>
</protein>
<organism evidence="1 3">
    <name type="scientific">Sinanodonta woodiana</name>
    <name type="common">Chinese pond mussel</name>
    <name type="synonym">Anodonta woodiana</name>
    <dbReference type="NCBI Taxonomy" id="1069815"/>
    <lineage>
        <taxon>Eukaryota</taxon>
        <taxon>Metazoa</taxon>
        <taxon>Spiralia</taxon>
        <taxon>Lophotrochozoa</taxon>
        <taxon>Mollusca</taxon>
        <taxon>Bivalvia</taxon>
        <taxon>Autobranchia</taxon>
        <taxon>Heteroconchia</taxon>
        <taxon>Palaeoheterodonta</taxon>
        <taxon>Unionida</taxon>
        <taxon>Unionoidea</taxon>
        <taxon>Unionidae</taxon>
        <taxon>Unioninae</taxon>
        <taxon>Sinanodonta</taxon>
    </lineage>
</organism>